<dbReference type="FunFam" id="1.10.510.10:FF:000084">
    <property type="entry name" value="Wall-associated receptor kinase 2"/>
    <property type="match status" value="1"/>
</dbReference>
<comment type="caution">
    <text evidence="16">Lacks conserved residue(s) required for the propagation of feature annotation.</text>
</comment>
<dbReference type="PROSITE" id="PS00107">
    <property type="entry name" value="PROTEIN_KINASE_ATP"/>
    <property type="match status" value="1"/>
</dbReference>
<dbReference type="SMART" id="SM00181">
    <property type="entry name" value="EGF"/>
    <property type="match status" value="2"/>
</dbReference>
<dbReference type="AlphaFoldDB" id="A0AA35VHT5"/>
<keyword evidence="13" id="KW-0325">Glycoprotein</keyword>
<protein>
    <recommendedName>
        <fullName evidence="23">Protein kinase domain-containing protein</fullName>
    </recommendedName>
</protein>
<dbReference type="SUPFAM" id="SSF56112">
    <property type="entry name" value="Protein kinase-like (PK-like)"/>
    <property type="match status" value="1"/>
</dbReference>
<keyword evidence="6 18" id="KW-0732">Signal</keyword>
<dbReference type="PROSITE" id="PS01187">
    <property type="entry name" value="EGF_CA"/>
    <property type="match status" value="1"/>
</dbReference>
<keyword evidence="4" id="KW-0808">Transferase</keyword>
<evidence type="ECO:0000256" key="4">
    <source>
        <dbReference type="ARBA" id="ARBA00022679"/>
    </source>
</evidence>
<evidence type="ECO:0000256" key="11">
    <source>
        <dbReference type="ARBA" id="ARBA00023136"/>
    </source>
</evidence>
<evidence type="ECO:0000256" key="15">
    <source>
        <dbReference type="ARBA" id="ARBA00047951"/>
    </source>
</evidence>
<keyword evidence="7 17" id="KW-0547">Nucleotide-binding</keyword>
<dbReference type="PROSITE" id="PS00108">
    <property type="entry name" value="PROTEIN_KINASE_ST"/>
    <property type="match status" value="1"/>
</dbReference>
<evidence type="ECO:0000256" key="8">
    <source>
        <dbReference type="ARBA" id="ARBA00022777"/>
    </source>
</evidence>
<dbReference type="InterPro" id="IPR013695">
    <property type="entry name" value="WAK"/>
</dbReference>
<feature type="domain" description="Protein kinase" evidence="19">
    <location>
        <begin position="424"/>
        <end position="691"/>
    </location>
</feature>
<dbReference type="PANTHER" id="PTHR27005">
    <property type="entry name" value="WALL-ASSOCIATED RECEPTOR KINASE-LIKE 21"/>
    <property type="match status" value="1"/>
</dbReference>
<dbReference type="InterPro" id="IPR045274">
    <property type="entry name" value="WAK-like"/>
</dbReference>
<feature type="domain" description="EGF-like" evidence="20">
    <location>
        <begin position="296"/>
        <end position="339"/>
    </location>
</feature>
<evidence type="ECO:0000259" key="20">
    <source>
        <dbReference type="PROSITE" id="PS50026"/>
    </source>
</evidence>
<dbReference type="Pfam" id="PF07645">
    <property type="entry name" value="EGF_CA"/>
    <property type="match status" value="1"/>
</dbReference>
<keyword evidence="22" id="KW-1185">Reference proteome</keyword>
<dbReference type="InterPro" id="IPR000152">
    <property type="entry name" value="EGF-type_Asp/Asn_hydroxyl_site"/>
</dbReference>
<evidence type="ECO:0000256" key="17">
    <source>
        <dbReference type="PROSITE-ProRule" id="PRU10141"/>
    </source>
</evidence>
<evidence type="ECO:0000256" key="6">
    <source>
        <dbReference type="ARBA" id="ARBA00022729"/>
    </source>
</evidence>
<evidence type="ECO:0000256" key="7">
    <source>
        <dbReference type="ARBA" id="ARBA00022741"/>
    </source>
</evidence>
<dbReference type="Pfam" id="PF08488">
    <property type="entry name" value="WAK"/>
    <property type="match status" value="1"/>
</dbReference>
<dbReference type="GO" id="GO:0005509">
    <property type="term" value="F:calcium ion binding"/>
    <property type="evidence" value="ECO:0007669"/>
    <property type="project" value="InterPro"/>
</dbReference>
<keyword evidence="11" id="KW-0472">Membrane</keyword>
<dbReference type="InterPro" id="IPR011009">
    <property type="entry name" value="Kinase-like_dom_sf"/>
</dbReference>
<dbReference type="PROSITE" id="PS50011">
    <property type="entry name" value="PROTEIN_KINASE_DOM"/>
    <property type="match status" value="1"/>
</dbReference>
<name>A0AA35VHT5_LACSI</name>
<evidence type="ECO:0000256" key="14">
    <source>
        <dbReference type="ARBA" id="ARBA00047558"/>
    </source>
</evidence>
<feature type="signal peptide" evidence="18">
    <location>
        <begin position="1"/>
        <end position="20"/>
    </location>
</feature>
<gene>
    <name evidence="21" type="ORF">LSALG_LOCUS7040</name>
</gene>
<dbReference type="InterPro" id="IPR018097">
    <property type="entry name" value="EGF_Ca-bd_CS"/>
</dbReference>
<comment type="catalytic activity">
    <reaction evidence="15">
        <text>L-threonyl-[protein] + ATP = O-phospho-L-threonyl-[protein] + ADP + H(+)</text>
        <dbReference type="Rhea" id="RHEA:46608"/>
        <dbReference type="Rhea" id="RHEA-COMP:11060"/>
        <dbReference type="Rhea" id="RHEA-COMP:11605"/>
        <dbReference type="ChEBI" id="CHEBI:15378"/>
        <dbReference type="ChEBI" id="CHEBI:30013"/>
        <dbReference type="ChEBI" id="CHEBI:30616"/>
        <dbReference type="ChEBI" id="CHEBI:61977"/>
        <dbReference type="ChEBI" id="CHEBI:456216"/>
    </reaction>
</comment>
<dbReference type="InterPro" id="IPR001881">
    <property type="entry name" value="EGF-like_Ca-bd_dom"/>
</dbReference>
<evidence type="ECO:0000256" key="13">
    <source>
        <dbReference type="ARBA" id="ARBA00023180"/>
    </source>
</evidence>
<evidence type="ECO:0000256" key="12">
    <source>
        <dbReference type="ARBA" id="ARBA00023157"/>
    </source>
</evidence>
<evidence type="ECO:0000256" key="10">
    <source>
        <dbReference type="ARBA" id="ARBA00022989"/>
    </source>
</evidence>
<dbReference type="Pfam" id="PF13947">
    <property type="entry name" value="GUB_WAK_bind"/>
    <property type="match status" value="1"/>
</dbReference>
<dbReference type="InterPro" id="IPR049883">
    <property type="entry name" value="NOTCH1_EGF-like"/>
</dbReference>
<evidence type="ECO:0000313" key="21">
    <source>
        <dbReference type="EMBL" id="CAI9266485.1"/>
    </source>
</evidence>
<feature type="domain" description="EGF-like" evidence="20">
    <location>
        <begin position="252"/>
        <end position="295"/>
    </location>
</feature>
<evidence type="ECO:0000256" key="18">
    <source>
        <dbReference type="SAM" id="SignalP"/>
    </source>
</evidence>
<dbReference type="InterPro" id="IPR025287">
    <property type="entry name" value="WAK_GUB"/>
</dbReference>
<dbReference type="SMART" id="SM00179">
    <property type="entry name" value="EGF_CA"/>
    <property type="match status" value="1"/>
</dbReference>
<proteinExistence type="predicted"/>
<dbReference type="FunFam" id="3.30.200.20:FF:000043">
    <property type="entry name" value="Wall-associated receptor kinase 2"/>
    <property type="match status" value="1"/>
</dbReference>
<evidence type="ECO:0000313" key="22">
    <source>
        <dbReference type="Proteomes" id="UP001177003"/>
    </source>
</evidence>
<feature type="chain" id="PRO_5041210238" description="Protein kinase domain-containing protein" evidence="18">
    <location>
        <begin position="21"/>
        <end position="705"/>
    </location>
</feature>
<evidence type="ECO:0000256" key="16">
    <source>
        <dbReference type="PROSITE-ProRule" id="PRU00076"/>
    </source>
</evidence>
<dbReference type="Gene3D" id="3.30.200.20">
    <property type="entry name" value="Phosphorylase Kinase, domain 1"/>
    <property type="match status" value="1"/>
</dbReference>
<dbReference type="CDD" id="cd14066">
    <property type="entry name" value="STKc_IRAK"/>
    <property type="match status" value="1"/>
</dbReference>
<dbReference type="Gene3D" id="1.10.510.10">
    <property type="entry name" value="Transferase(Phosphotransferase) domain 1"/>
    <property type="match status" value="1"/>
</dbReference>
<keyword evidence="3 16" id="KW-0245">EGF-like domain</keyword>
<reference evidence="21" key="1">
    <citation type="submission" date="2023-04" db="EMBL/GenBank/DDBJ databases">
        <authorList>
            <person name="Vijverberg K."/>
            <person name="Xiong W."/>
            <person name="Schranz E."/>
        </authorList>
    </citation>
    <scope>NUCLEOTIDE SEQUENCE</scope>
</reference>
<dbReference type="PROSITE" id="PS00010">
    <property type="entry name" value="ASX_HYDROXYL"/>
    <property type="match status" value="1"/>
</dbReference>
<dbReference type="EMBL" id="OX465077">
    <property type="protein sequence ID" value="CAI9266485.1"/>
    <property type="molecule type" value="Genomic_DNA"/>
</dbReference>
<dbReference type="SUPFAM" id="SSF57196">
    <property type="entry name" value="EGF/Laminin"/>
    <property type="match status" value="1"/>
</dbReference>
<dbReference type="GO" id="GO:0004674">
    <property type="term" value="F:protein serine/threonine kinase activity"/>
    <property type="evidence" value="ECO:0007669"/>
    <property type="project" value="UniProtKB-KW"/>
</dbReference>
<evidence type="ECO:0008006" key="23">
    <source>
        <dbReference type="Google" id="ProtNLM"/>
    </source>
</evidence>
<dbReference type="CDD" id="cd00054">
    <property type="entry name" value="EGF_CA"/>
    <property type="match status" value="1"/>
</dbReference>
<evidence type="ECO:0000256" key="1">
    <source>
        <dbReference type="ARBA" id="ARBA00004479"/>
    </source>
</evidence>
<dbReference type="GO" id="GO:0030247">
    <property type="term" value="F:polysaccharide binding"/>
    <property type="evidence" value="ECO:0007669"/>
    <property type="project" value="InterPro"/>
</dbReference>
<dbReference type="Proteomes" id="UP001177003">
    <property type="component" value="Chromosome 1"/>
</dbReference>
<evidence type="ECO:0000256" key="2">
    <source>
        <dbReference type="ARBA" id="ARBA00022527"/>
    </source>
</evidence>
<comment type="subcellular location">
    <subcellularLocation>
        <location evidence="1">Membrane</location>
        <topology evidence="1">Single-pass type I membrane protein</topology>
    </subcellularLocation>
</comment>
<keyword evidence="12" id="KW-1015">Disulfide bond</keyword>
<feature type="binding site" evidence="17">
    <location>
        <position position="453"/>
    </location>
    <ligand>
        <name>ATP</name>
        <dbReference type="ChEBI" id="CHEBI:30616"/>
    </ligand>
</feature>
<evidence type="ECO:0000259" key="19">
    <source>
        <dbReference type="PROSITE" id="PS50011"/>
    </source>
</evidence>
<dbReference type="InterPro" id="IPR000742">
    <property type="entry name" value="EGF"/>
</dbReference>
<evidence type="ECO:0000256" key="3">
    <source>
        <dbReference type="ARBA" id="ARBA00022536"/>
    </source>
</evidence>
<accession>A0AA35VHT5</accession>
<dbReference type="InterPro" id="IPR000719">
    <property type="entry name" value="Prot_kinase_dom"/>
</dbReference>
<keyword evidence="10" id="KW-1133">Transmembrane helix</keyword>
<dbReference type="InterPro" id="IPR008271">
    <property type="entry name" value="Ser/Thr_kinase_AS"/>
</dbReference>
<dbReference type="GO" id="GO:0007166">
    <property type="term" value="P:cell surface receptor signaling pathway"/>
    <property type="evidence" value="ECO:0007669"/>
    <property type="project" value="InterPro"/>
</dbReference>
<sequence length="705" mass="78409">MKLSQLVLMLQILLMGLVNATQCKPTCSDKCGNVSIPYPFGIEEGCYLDESYYIHCNSTTGIPHLNVSSILSVMFGFQSRPLEVVEIKIDGNLIRINLPIAYRCYNEWGKAVSGSTTTINTSRFPFSSTQNWFTGVGCDLEANIGLNNPSVAMKCLLDCNFFHGSVRNGSCLGLGCCQASIQQGMTYAGIDISLPENKTSMVGNRSRCGYAFIVEKDKYYLNFSELRNMSNNMSFPVALDWSVGDAMCEEAQKDKVTYMCQENSECYDGEIGVKGYRCKCSDGYTGNPYIQNGCQDVNECESSELNDCLQGYCKNTPGSYNCICSYGHQGNAKKGGECTPINIEPQSKPRSVVEGIIEGVAGAVVVMIFVYCGAKRRIRVKGRKDFFKQNGGIMLQKTLFTCKDPFNKAKVFTEEELKKATDNFNETNIIGQGGYGTVYKGILANKTVVAIKKSKVIDQGQIKQFVNEVIILSQINHPNIVKLLGCCLETHVPLLVYEYITNKTLCHHIHRHPILTFEKRLKVAAETAEALAYMHSTTQIIHRDVKPSNILLNDEFTAKVSDFGISTFVPLGETHLSTFVKGTIGYMDPEYFRTCKLTQKSDVYSFGVVLLELLTGTKIHSLEIPLTVYRGAAAYFTSLLECDLLVQVLDDQLKGDVYVEVVKRFTKLAINCLDLEGKTRPTMKEVKHELEQLRCVLLSIEAQSI</sequence>
<comment type="catalytic activity">
    <reaction evidence="14">
        <text>L-seryl-[protein] + ATP = O-phospho-L-seryl-[protein] + ADP + H(+)</text>
        <dbReference type="Rhea" id="RHEA:17989"/>
        <dbReference type="Rhea" id="RHEA-COMP:9863"/>
        <dbReference type="Rhea" id="RHEA-COMP:11604"/>
        <dbReference type="ChEBI" id="CHEBI:15378"/>
        <dbReference type="ChEBI" id="CHEBI:29999"/>
        <dbReference type="ChEBI" id="CHEBI:30616"/>
        <dbReference type="ChEBI" id="CHEBI:83421"/>
        <dbReference type="ChEBI" id="CHEBI:456216"/>
    </reaction>
</comment>
<keyword evidence="9 17" id="KW-0067">ATP-binding</keyword>
<dbReference type="GO" id="GO:0005886">
    <property type="term" value="C:plasma membrane"/>
    <property type="evidence" value="ECO:0007669"/>
    <property type="project" value="TreeGrafter"/>
</dbReference>
<dbReference type="PANTHER" id="PTHR27005:SF380">
    <property type="entry name" value="PROTEIN KINASE DOMAIN-CONTAINING PROTEIN"/>
    <property type="match status" value="1"/>
</dbReference>
<keyword evidence="2" id="KW-0723">Serine/threonine-protein kinase</keyword>
<organism evidence="21 22">
    <name type="scientific">Lactuca saligna</name>
    <name type="common">Willowleaf lettuce</name>
    <dbReference type="NCBI Taxonomy" id="75948"/>
    <lineage>
        <taxon>Eukaryota</taxon>
        <taxon>Viridiplantae</taxon>
        <taxon>Streptophyta</taxon>
        <taxon>Embryophyta</taxon>
        <taxon>Tracheophyta</taxon>
        <taxon>Spermatophyta</taxon>
        <taxon>Magnoliopsida</taxon>
        <taxon>eudicotyledons</taxon>
        <taxon>Gunneridae</taxon>
        <taxon>Pentapetalae</taxon>
        <taxon>asterids</taxon>
        <taxon>campanulids</taxon>
        <taxon>Asterales</taxon>
        <taxon>Asteraceae</taxon>
        <taxon>Cichorioideae</taxon>
        <taxon>Cichorieae</taxon>
        <taxon>Lactucinae</taxon>
        <taxon>Lactuca</taxon>
    </lineage>
</organism>
<dbReference type="InterPro" id="IPR017441">
    <property type="entry name" value="Protein_kinase_ATP_BS"/>
</dbReference>
<dbReference type="Pfam" id="PF00069">
    <property type="entry name" value="Pkinase"/>
    <property type="match status" value="1"/>
</dbReference>
<keyword evidence="5" id="KW-0812">Transmembrane</keyword>
<dbReference type="SMART" id="SM00220">
    <property type="entry name" value="S_TKc"/>
    <property type="match status" value="1"/>
</dbReference>
<evidence type="ECO:0000256" key="5">
    <source>
        <dbReference type="ARBA" id="ARBA00022692"/>
    </source>
</evidence>
<dbReference type="GO" id="GO:0005524">
    <property type="term" value="F:ATP binding"/>
    <property type="evidence" value="ECO:0007669"/>
    <property type="project" value="UniProtKB-UniRule"/>
</dbReference>
<evidence type="ECO:0000256" key="9">
    <source>
        <dbReference type="ARBA" id="ARBA00022840"/>
    </source>
</evidence>
<dbReference type="PROSITE" id="PS50026">
    <property type="entry name" value="EGF_3"/>
    <property type="match status" value="2"/>
</dbReference>
<keyword evidence="8" id="KW-0418">Kinase</keyword>
<dbReference type="Gene3D" id="2.90.20.10">
    <property type="entry name" value="Plasmodium vivax P25 domain"/>
    <property type="match status" value="1"/>
</dbReference>